<comment type="subcellular location">
    <subcellularLocation>
        <location evidence="1 9">Cell membrane</location>
        <topology evidence="1 9">Multi-pass membrane protein</topology>
    </subcellularLocation>
</comment>
<dbReference type="EC" id="2.3.1.269" evidence="9"/>
<dbReference type="GO" id="GO:0016410">
    <property type="term" value="F:N-acyltransferase activity"/>
    <property type="evidence" value="ECO:0007669"/>
    <property type="project" value="UniProtKB-UniRule"/>
</dbReference>
<feature type="transmembrane region" description="Helical" evidence="9">
    <location>
        <begin position="204"/>
        <end position="225"/>
    </location>
</feature>
<dbReference type="InterPro" id="IPR036526">
    <property type="entry name" value="C-N_Hydrolase_sf"/>
</dbReference>
<evidence type="ECO:0000313" key="12">
    <source>
        <dbReference type="Proteomes" id="UP000199118"/>
    </source>
</evidence>
<dbReference type="PANTHER" id="PTHR38686">
    <property type="entry name" value="APOLIPOPROTEIN N-ACYLTRANSFERASE"/>
    <property type="match status" value="1"/>
</dbReference>
<dbReference type="UniPathway" id="UPA00666"/>
<proteinExistence type="inferred from homology"/>
<feature type="transmembrane region" description="Helical" evidence="9">
    <location>
        <begin position="97"/>
        <end position="121"/>
    </location>
</feature>
<dbReference type="Pfam" id="PF20154">
    <property type="entry name" value="LNT_N"/>
    <property type="match status" value="1"/>
</dbReference>
<evidence type="ECO:0000256" key="9">
    <source>
        <dbReference type="HAMAP-Rule" id="MF_01148"/>
    </source>
</evidence>
<feature type="transmembrane region" description="Helical" evidence="9">
    <location>
        <begin position="177"/>
        <end position="197"/>
    </location>
</feature>
<dbReference type="GO" id="GO:0042158">
    <property type="term" value="P:lipoprotein biosynthetic process"/>
    <property type="evidence" value="ECO:0007669"/>
    <property type="project" value="UniProtKB-UniRule"/>
</dbReference>
<feature type="domain" description="CN hydrolase" evidence="10">
    <location>
        <begin position="245"/>
        <end position="492"/>
    </location>
</feature>
<keyword evidence="6 9" id="KW-1133">Transmembrane helix</keyword>
<dbReference type="STRING" id="356660.SAMN05444336_10923"/>
<dbReference type="HAMAP" id="MF_01148">
    <property type="entry name" value="Lnt"/>
    <property type="match status" value="1"/>
</dbReference>
<comment type="pathway">
    <text evidence="9">Protein modification; lipoprotein biosynthesis (N-acyl transfer).</text>
</comment>
<dbReference type="InterPro" id="IPR045378">
    <property type="entry name" value="LNT_N"/>
</dbReference>
<comment type="similarity">
    <text evidence="2 9">Belongs to the CN hydrolase family. Apolipoprotein N-acyltransferase subfamily.</text>
</comment>
<dbReference type="InterPro" id="IPR004563">
    <property type="entry name" value="Apolipo_AcylTrfase"/>
</dbReference>
<keyword evidence="12" id="KW-1185">Reference proteome</keyword>
<dbReference type="AlphaFoldDB" id="A0A1H3E1D5"/>
<dbReference type="GO" id="GO:0005886">
    <property type="term" value="C:plasma membrane"/>
    <property type="evidence" value="ECO:0007669"/>
    <property type="project" value="UniProtKB-SubCell"/>
</dbReference>
<dbReference type="Proteomes" id="UP000199118">
    <property type="component" value="Unassembled WGS sequence"/>
</dbReference>
<name>A0A1H3E1D5_9RHOB</name>
<dbReference type="EMBL" id="FNMZ01000009">
    <property type="protein sequence ID" value="SDX72430.1"/>
    <property type="molecule type" value="Genomic_DNA"/>
</dbReference>
<dbReference type="Pfam" id="PF00795">
    <property type="entry name" value="CN_hydrolase"/>
    <property type="match status" value="1"/>
</dbReference>
<sequence>MSRRPPLSEPERAARSERRRRLWAAGACGVGLTLAQAPVFAWPLVFVAVPALVVLIFGRAERREAFGLGWAAGTGYFLTGLYWVAEAFLVDIVRHGWMAPFAIAGLGAGLGLFWGAAAWVARRTGGRGISAPVAFAAALTLAEFARAHALTGFPWGLTAYAFADSPVAQTAALFGPHMLGFLTVLLAGLPAVAWLAWPAPRPPLRAALAWACVPAAALSAAWVWGAERRSAPDAPAPDALQVRLVQPNAAQRAKWDPEEIPRIFARLRALSAPAEGEPAPDVVIWPETAVPWLLEREPEARALIAESAGGAPVLLGARRIVDGPDGRPGWRNALLALDAQGGIASAYDKRHLVPFGEYMPLHDWMAGIGLGPLVGENGGFAPGAGDPVLRIEGLPPFAAQICYETIFPHEMPGPGPDQRPDWIVQVTNDAWFGASSGPWQHFHQARMRAIEQGLPLVRAANTGVSAVIDARGRVVERLGLNAAGALQAALPPPLPPTPYARSGDLPWMAAPLLALLAAAGAARAGRRRRAG</sequence>
<accession>A0A1H3E1D5</accession>
<evidence type="ECO:0000313" key="11">
    <source>
        <dbReference type="EMBL" id="SDX72430.1"/>
    </source>
</evidence>
<evidence type="ECO:0000259" key="10">
    <source>
        <dbReference type="PROSITE" id="PS50263"/>
    </source>
</evidence>
<dbReference type="SUPFAM" id="SSF56317">
    <property type="entry name" value="Carbon-nitrogen hydrolase"/>
    <property type="match status" value="1"/>
</dbReference>
<keyword evidence="4 9" id="KW-0808">Transferase</keyword>
<evidence type="ECO:0000256" key="4">
    <source>
        <dbReference type="ARBA" id="ARBA00022679"/>
    </source>
</evidence>
<feature type="transmembrane region" description="Helical" evidence="9">
    <location>
        <begin position="133"/>
        <end position="157"/>
    </location>
</feature>
<evidence type="ECO:0000256" key="8">
    <source>
        <dbReference type="ARBA" id="ARBA00023315"/>
    </source>
</evidence>
<keyword evidence="3 9" id="KW-1003">Cell membrane</keyword>
<evidence type="ECO:0000256" key="6">
    <source>
        <dbReference type="ARBA" id="ARBA00022989"/>
    </source>
</evidence>
<keyword evidence="8 9" id="KW-0012">Acyltransferase</keyword>
<dbReference type="RefSeq" id="WP_092684369.1">
    <property type="nucleotide sequence ID" value="NZ_FNMZ01000009.1"/>
</dbReference>
<dbReference type="Gene3D" id="3.60.110.10">
    <property type="entry name" value="Carbon-nitrogen hydrolase"/>
    <property type="match status" value="1"/>
</dbReference>
<organism evidence="11 12">
    <name type="scientific">Albimonas donghaensis</name>
    <dbReference type="NCBI Taxonomy" id="356660"/>
    <lineage>
        <taxon>Bacteria</taxon>
        <taxon>Pseudomonadati</taxon>
        <taxon>Pseudomonadota</taxon>
        <taxon>Alphaproteobacteria</taxon>
        <taxon>Rhodobacterales</taxon>
        <taxon>Paracoccaceae</taxon>
        <taxon>Albimonas</taxon>
    </lineage>
</organism>
<feature type="transmembrane region" description="Helical" evidence="9">
    <location>
        <begin position="39"/>
        <end position="58"/>
    </location>
</feature>
<evidence type="ECO:0000256" key="3">
    <source>
        <dbReference type="ARBA" id="ARBA00022475"/>
    </source>
</evidence>
<gene>
    <name evidence="9" type="primary">lnt</name>
    <name evidence="11" type="ORF">SAMN05444336_10923</name>
</gene>
<dbReference type="CDD" id="cd07571">
    <property type="entry name" value="ALP_N-acyl_transferase"/>
    <property type="match status" value="1"/>
</dbReference>
<dbReference type="PROSITE" id="PS50263">
    <property type="entry name" value="CN_HYDROLASE"/>
    <property type="match status" value="1"/>
</dbReference>
<comment type="catalytic activity">
    <reaction evidence="9">
        <text>N-terminal S-1,2-diacyl-sn-glyceryl-L-cysteinyl-[lipoprotein] + a glycerophospholipid = N-acyl-S-1,2-diacyl-sn-glyceryl-L-cysteinyl-[lipoprotein] + a 2-acyl-sn-glycero-3-phospholipid + H(+)</text>
        <dbReference type="Rhea" id="RHEA:48228"/>
        <dbReference type="Rhea" id="RHEA-COMP:14681"/>
        <dbReference type="Rhea" id="RHEA-COMP:14684"/>
        <dbReference type="ChEBI" id="CHEBI:15378"/>
        <dbReference type="ChEBI" id="CHEBI:136912"/>
        <dbReference type="ChEBI" id="CHEBI:140656"/>
        <dbReference type="ChEBI" id="CHEBI:140657"/>
        <dbReference type="ChEBI" id="CHEBI:140660"/>
        <dbReference type="EC" id="2.3.1.269"/>
    </reaction>
</comment>
<evidence type="ECO:0000256" key="5">
    <source>
        <dbReference type="ARBA" id="ARBA00022692"/>
    </source>
</evidence>
<feature type="transmembrane region" description="Helical" evidence="9">
    <location>
        <begin position="65"/>
        <end position="85"/>
    </location>
</feature>
<dbReference type="NCBIfam" id="TIGR00546">
    <property type="entry name" value="lnt"/>
    <property type="match status" value="1"/>
</dbReference>
<evidence type="ECO:0000256" key="7">
    <source>
        <dbReference type="ARBA" id="ARBA00023136"/>
    </source>
</evidence>
<evidence type="ECO:0000256" key="1">
    <source>
        <dbReference type="ARBA" id="ARBA00004651"/>
    </source>
</evidence>
<comment type="function">
    <text evidence="9">Catalyzes the phospholipid dependent N-acylation of the N-terminal cysteine of apolipoprotein, the last step in lipoprotein maturation.</text>
</comment>
<keyword evidence="5 9" id="KW-0812">Transmembrane</keyword>
<dbReference type="OrthoDB" id="9804277at2"/>
<reference evidence="11 12" key="1">
    <citation type="submission" date="2016-10" db="EMBL/GenBank/DDBJ databases">
        <authorList>
            <person name="de Groot N.N."/>
        </authorList>
    </citation>
    <scope>NUCLEOTIDE SEQUENCE [LARGE SCALE GENOMIC DNA]</scope>
    <source>
        <strain evidence="11 12">DSM 17890</strain>
    </source>
</reference>
<keyword evidence="11" id="KW-0449">Lipoprotein</keyword>
<protein>
    <recommendedName>
        <fullName evidence="9">Apolipoprotein N-acyltransferase</fullName>
        <shortName evidence="9">ALP N-acyltransferase</shortName>
        <ecNumber evidence="9">2.3.1.269</ecNumber>
    </recommendedName>
</protein>
<dbReference type="PANTHER" id="PTHR38686:SF1">
    <property type="entry name" value="APOLIPOPROTEIN N-ACYLTRANSFERASE"/>
    <property type="match status" value="1"/>
</dbReference>
<evidence type="ECO:0000256" key="2">
    <source>
        <dbReference type="ARBA" id="ARBA00010065"/>
    </source>
</evidence>
<dbReference type="InterPro" id="IPR003010">
    <property type="entry name" value="C-N_Hydrolase"/>
</dbReference>
<keyword evidence="7 9" id="KW-0472">Membrane</keyword>